<evidence type="ECO:0000256" key="1">
    <source>
        <dbReference type="SAM" id="SignalP"/>
    </source>
</evidence>
<sequence>MSRRNSLLRRAADFVSILGAAAHAANAGSESWAPKDRDLRTLGIDPARFRAIGR</sequence>
<name>A0A933NYG6_9HYPH</name>
<gene>
    <name evidence="2" type="ORF">HY834_08105</name>
</gene>
<organism evidence="2 3">
    <name type="scientific">Devosia nanyangense</name>
    <dbReference type="NCBI Taxonomy" id="1228055"/>
    <lineage>
        <taxon>Bacteria</taxon>
        <taxon>Pseudomonadati</taxon>
        <taxon>Pseudomonadota</taxon>
        <taxon>Alphaproteobacteria</taxon>
        <taxon>Hyphomicrobiales</taxon>
        <taxon>Devosiaceae</taxon>
        <taxon>Devosia</taxon>
    </lineage>
</organism>
<dbReference type="Proteomes" id="UP000782610">
    <property type="component" value="Unassembled WGS sequence"/>
</dbReference>
<reference evidence="2" key="1">
    <citation type="submission" date="2020-07" db="EMBL/GenBank/DDBJ databases">
        <title>Huge and variable diversity of episymbiotic CPR bacteria and DPANN archaea in groundwater ecosystems.</title>
        <authorList>
            <person name="He C.Y."/>
            <person name="Keren R."/>
            <person name="Whittaker M."/>
            <person name="Farag I.F."/>
            <person name="Doudna J."/>
            <person name="Cate J.H.D."/>
            <person name="Banfield J.F."/>
        </authorList>
    </citation>
    <scope>NUCLEOTIDE SEQUENCE</scope>
    <source>
        <strain evidence="2">NC_groundwater_1586_Pr3_B-0.1um_66_15</strain>
    </source>
</reference>
<dbReference type="EMBL" id="JACRAF010000023">
    <property type="protein sequence ID" value="MBI4921698.1"/>
    <property type="molecule type" value="Genomic_DNA"/>
</dbReference>
<dbReference type="AlphaFoldDB" id="A0A933NYG6"/>
<feature type="chain" id="PRO_5037510755" description="DUF1127 domain-containing protein" evidence="1">
    <location>
        <begin position="25"/>
        <end position="54"/>
    </location>
</feature>
<protein>
    <recommendedName>
        <fullName evidence="4">DUF1127 domain-containing protein</fullName>
    </recommendedName>
</protein>
<evidence type="ECO:0000313" key="2">
    <source>
        <dbReference type="EMBL" id="MBI4921698.1"/>
    </source>
</evidence>
<feature type="signal peptide" evidence="1">
    <location>
        <begin position="1"/>
        <end position="24"/>
    </location>
</feature>
<accession>A0A933NYG6</accession>
<comment type="caution">
    <text evidence="2">The sequence shown here is derived from an EMBL/GenBank/DDBJ whole genome shotgun (WGS) entry which is preliminary data.</text>
</comment>
<evidence type="ECO:0000313" key="3">
    <source>
        <dbReference type="Proteomes" id="UP000782610"/>
    </source>
</evidence>
<keyword evidence="1" id="KW-0732">Signal</keyword>
<evidence type="ECO:0008006" key="4">
    <source>
        <dbReference type="Google" id="ProtNLM"/>
    </source>
</evidence>
<proteinExistence type="predicted"/>